<feature type="compositionally biased region" description="Basic residues" evidence="1">
    <location>
        <begin position="37"/>
        <end position="56"/>
    </location>
</feature>
<name>A0ABN8I852_9NEOP</name>
<protein>
    <submittedName>
        <fullName evidence="2">Uncharacterized protein</fullName>
    </submittedName>
</protein>
<accession>A0ABN8I852</accession>
<proteinExistence type="predicted"/>
<evidence type="ECO:0000313" key="3">
    <source>
        <dbReference type="Proteomes" id="UP000837857"/>
    </source>
</evidence>
<feature type="compositionally biased region" description="Low complexity" evidence="1">
    <location>
        <begin position="22"/>
        <end position="36"/>
    </location>
</feature>
<dbReference type="EMBL" id="OW152830">
    <property type="protein sequence ID" value="CAH2048508.1"/>
    <property type="molecule type" value="Genomic_DNA"/>
</dbReference>
<sequence>MEENSGSGVPLSFHAPAKSRRASSTSSASSSASSSAGHHHRKNRRRNRRNDKRMKRLEKAVDNLTATVSTIVKGQSIHSVPKMHENSDSDALSILVPDDSEASFSHDKTEEKSILFEGAFPSSNSACDQLQRTVIARSKTPDNSVILSIDGESGEHPTMF</sequence>
<feature type="non-terminal residue" evidence="2">
    <location>
        <position position="160"/>
    </location>
</feature>
<reference evidence="2" key="1">
    <citation type="submission" date="2022-03" db="EMBL/GenBank/DDBJ databases">
        <authorList>
            <person name="Martin H S."/>
        </authorList>
    </citation>
    <scope>NUCLEOTIDE SEQUENCE</scope>
</reference>
<feature type="region of interest" description="Disordered" evidence="1">
    <location>
        <begin position="1"/>
        <end position="60"/>
    </location>
</feature>
<evidence type="ECO:0000313" key="2">
    <source>
        <dbReference type="EMBL" id="CAH2048508.1"/>
    </source>
</evidence>
<organism evidence="2 3">
    <name type="scientific">Iphiclides podalirius</name>
    <name type="common">scarce swallowtail</name>
    <dbReference type="NCBI Taxonomy" id="110791"/>
    <lineage>
        <taxon>Eukaryota</taxon>
        <taxon>Metazoa</taxon>
        <taxon>Ecdysozoa</taxon>
        <taxon>Arthropoda</taxon>
        <taxon>Hexapoda</taxon>
        <taxon>Insecta</taxon>
        <taxon>Pterygota</taxon>
        <taxon>Neoptera</taxon>
        <taxon>Endopterygota</taxon>
        <taxon>Lepidoptera</taxon>
        <taxon>Glossata</taxon>
        <taxon>Ditrysia</taxon>
        <taxon>Papilionoidea</taxon>
        <taxon>Papilionidae</taxon>
        <taxon>Papilioninae</taxon>
        <taxon>Iphiclides</taxon>
    </lineage>
</organism>
<keyword evidence="3" id="KW-1185">Reference proteome</keyword>
<evidence type="ECO:0000256" key="1">
    <source>
        <dbReference type="SAM" id="MobiDB-lite"/>
    </source>
</evidence>
<gene>
    <name evidence="2" type="ORF">IPOD504_LOCUS6124</name>
</gene>
<dbReference type="Proteomes" id="UP000837857">
    <property type="component" value="Chromosome 18"/>
</dbReference>